<sequence>MKAKLVVLTLLLCLLAPISLTISANADVERNAPIDELDTLSDEALQLVKSERYEDAKKILDYFSNQFSTVSIKQKTFTMDELRIVTGAHDEAVEAISNASLNSNERVNTVTKFRLAVDAVSSGKQPLWTQMEEPVMTTYTEMKQALTAGDKRVYEEKMDSFLSLYQIIYPSLKLDVGTEQFQKLNALVEFIGTYRLQVFSNGGQQEELTTLQSELEDVFNQVYEDEADPSLWWVIISTGSIIILTLSYVAVRKYMGEKREQKRKRKSSHKL</sequence>
<accession>A0A2N0Z3N5</accession>
<dbReference type="Proteomes" id="UP000233375">
    <property type="component" value="Unassembled WGS sequence"/>
</dbReference>
<organism evidence="3 4">
    <name type="scientific">Niallia nealsonii</name>
    <dbReference type="NCBI Taxonomy" id="115979"/>
    <lineage>
        <taxon>Bacteria</taxon>
        <taxon>Bacillati</taxon>
        <taxon>Bacillota</taxon>
        <taxon>Bacilli</taxon>
        <taxon>Bacillales</taxon>
        <taxon>Bacillaceae</taxon>
        <taxon>Niallia</taxon>
    </lineage>
</organism>
<dbReference type="RefSeq" id="WP_101176776.1">
    <property type="nucleotide sequence ID" value="NZ_PISE01000016.1"/>
</dbReference>
<name>A0A2N0Z3N5_9BACI</name>
<feature type="signal peptide" evidence="2">
    <location>
        <begin position="1"/>
        <end position="26"/>
    </location>
</feature>
<feature type="chain" id="PRO_5039013088" evidence="2">
    <location>
        <begin position="27"/>
        <end position="271"/>
    </location>
</feature>
<keyword evidence="1" id="KW-0812">Transmembrane</keyword>
<keyword evidence="1" id="KW-1133">Transmembrane helix</keyword>
<gene>
    <name evidence="3" type="primary">ypjB</name>
    <name evidence="3" type="ORF">CWS01_08580</name>
</gene>
<dbReference type="EMBL" id="PISE01000016">
    <property type="protein sequence ID" value="PKG24114.1"/>
    <property type="molecule type" value="Genomic_DNA"/>
</dbReference>
<comment type="caution">
    <text evidence="3">The sequence shown here is derived from an EMBL/GenBank/DDBJ whole genome shotgun (WGS) entry which is preliminary data.</text>
</comment>
<dbReference type="Pfam" id="PF09577">
    <property type="entry name" value="Spore_YpjB"/>
    <property type="match status" value="1"/>
</dbReference>
<evidence type="ECO:0000313" key="4">
    <source>
        <dbReference type="Proteomes" id="UP000233375"/>
    </source>
</evidence>
<reference evidence="3 4" key="1">
    <citation type="journal article" date="2003" name="Int. J. Syst. Evol. Microbiol.">
        <title>Bacillus nealsonii sp. nov., isolated from a spacecraft-assembly facility, whose spores are gamma-radiation resistant.</title>
        <authorList>
            <person name="Venkateswaran K."/>
            <person name="Kempf M."/>
            <person name="Chen F."/>
            <person name="Satomi M."/>
            <person name="Nicholson W."/>
            <person name="Kern R."/>
        </authorList>
    </citation>
    <scope>NUCLEOTIDE SEQUENCE [LARGE SCALE GENOMIC DNA]</scope>
    <source>
        <strain evidence="3 4">FO-92</strain>
    </source>
</reference>
<evidence type="ECO:0000256" key="2">
    <source>
        <dbReference type="SAM" id="SignalP"/>
    </source>
</evidence>
<evidence type="ECO:0000313" key="3">
    <source>
        <dbReference type="EMBL" id="PKG24114.1"/>
    </source>
</evidence>
<keyword evidence="4" id="KW-1185">Reference proteome</keyword>
<proteinExistence type="predicted"/>
<evidence type="ECO:0000256" key="1">
    <source>
        <dbReference type="SAM" id="Phobius"/>
    </source>
</evidence>
<dbReference type="InterPro" id="IPR014231">
    <property type="entry name" value="Spore_YpjB"/>
</dbReference>
<dbReference type="AlphaFoldDB" id="A0A2N0Z3N5"/>
<feature type="transmembrane region" description="Helical" evidence="1">
    <location>
        <begin position="231"/>
        <end position="251"/>
    </location>
</feature>
<dbReference type="NCBIfam" id="TIGR02878">
    <property type="entry name" value="spore_ypjB"/>
    <property type="match status" value="1"/>
</dbReference>
<protein>
    <submittedName>
        <fullName evidence="3">Sporulation protein YpjB</fullName>
    </submittedName>
</protein>
<keyword evidence="2" id="KW-0732">Signal</keyword>
<dbReference type="OrthoDB" id="2988195at2"/>
<keyword evidence="1" id="KW-0472">Membrane</keyword>